<keyword evidence="2" id="KW-1185">Reference proteome</keyword>
<dbReference type="EMBL" id="CAMGYJ010000011">
    <property type="protein sequence ID" value="CAI0559633.1"/>
    <property type="molecule type" value="Genomic_DNA"/>
</dbReference>
<protein>
    <submittedName>
        <fullName evidence="1">Uncharacterized protein</fullName>
    </submittedName>
</protein>
<dbReference type="Proteomes" id="UP001154282">
    <property type="component" value="Unassembled WGS sequence"/>
</dbReference>
<reference evidence="1" key="1">
    <citation type="submission" date="2022-08" db="EMBL/GenBank/DDBJ databases">
        <authorList>
            <person name="Gutierrez-Valencia J."/>
        </authorList>
    </citation>
    <scope>NUCLEOTIDE SEQUENCE</scope>
</reference>
<organism evidence="1 2">
    <name type="scientific">Linum tenue</name>
    <dbReference type="NCBI Taxonomy" id="586396"/>
    <lineage>
        <taxon>Eukaryota</taxon>
        <taxon>Viridiplantae</taxon>
        <taxon>Streptophyta</taxon>
        <taxon>Embryophyta</taxon>
        <taxon>Tracheophyta</taxon>
        <taxon>Spermatophyta</taxon>
        <taxon>Magnoliopsida</taxon>
        <taxon>eudicotyledons</taxon>
        <taxon>Gunneridae</taxon>
        <taxon>Pentapetalae</taxon>
        <taxon>rosids</taxon>
        <taxon>fabids</taxon>
        <taxon>Malpighiales</taxon>
        <taxon>Linaceae</taxon>
        <taxon>Linum</taxon>
    </lineage>
</organism>
<gene>
    <name evidence="1" type="ORF">LITE_LOCUS49312</name>
</gene>
<evidence type="ECO:0000313" key="2">
    <source>
        <dbReference type="Proteomes" id="UP001154282"/>
    </source>
</evidence>
<name>A0AAV0RSV5_9ROSI</name>
<sequence>MEDQVVVMEEEEEVVVMEEEDRGVVMEDKGTVRENNMFGRVYSRKRSKQNVLPVVQELEVPAVTSTVDEVVEAMESEVMDMHYTDPQTTFVDVMQIGFQATAAADASIRTSPTTIHVEATDATKVLTQGGDRVYAFYHTRIMEGNSKNSCIREVKTSPNRLISPNARVAKEDHAPVGKVIFEYVTKFLKDQRVDCKLDAEICFGIFKMEL</sequence>
<dbReference type="AlphaFoldDB" id="A0AAV0RSV5"/>
<proteinExistence type="predicted"/>
<comment type="caution">
    <text evidence="1">The sequence shown here is derived from an EMBL/GenBank/DDBJ whole genome shotgun (WGS) entry which is preliminary data.</text>
</comment>
<evidence type="ECO:0000313" key="1">
    <source>
        <dbReference type="EMBL" id="CAI0559633.1"/>
    </source>
</evidence>
<accession>A0AAV0RSV5</accession>